<proteinExistence type="predicted"/>
<evidence type="ECO:0000313" key="1">
    <source>
        <dbReference type="EMBL" id="MPM89064.1"/>
    </source>
</evidence>
<dbReference type="EMBL" id="VSSQ01036561">
    <property type="protein sequence ID" value="MPM89064.1"/>
    <property type="molecule type" value="Genomic_DNA"/>
</dbReference>
<sequence length="67" mass="7845">MLEQVSIDAAIGERHVRLHVVAEFAYYYLIAFLFQRRGNGLFYHIAVRPRCDAKYDGVRITVRMSKL</sequence>
<reference evidence="1" key="1">
    <citation type="submission" date="2019-08" db="EMBL/GenBank/DDBJ databases">
        <authorList>
            <person name="Kucharzyk K."/>
            <person name="Murdoch R.W."/>
            <person name="Higgins S."/>
            <person name="Loffler F."/>
        </authorList>
    </citation>
    <scope>NUCLEOTIDE SEQUENCE</scope>
</reference>
<protein>
    <submittedName>
        <fullName evidence="1">Uncharacterized protein</fullName>
    </submittedName>
</protein>
<gene>
    <name evidence="1" type="ORF">SDC9_136172</name>
</gene>
<accession>A0A645DHU3</accession>
<comment type="caution">
    <text evidence="1">The sequence shown here is derived from an EMBL/GenBank/DDBJ whole genome shotgun (WGS) entry which is preliminary data.</text>
</comment>
<dbReference type="AlphaFoldDB" id="A0A645DHU3"/>
<name>A0A645DHU3_9ZZZZ</name>
<organism evidence="1">
    <name type="scientific">bioreactor metagenome</name>
    <dbReference type="NCBI Taxonomy" id="1076179"/>
    <lineage>
        <taxon>unclassified sequences</taxon>
        <taxon>metagenomes</taxon>
        <taxon>ecological metagenomes</taxon>
    </lineage>
</organism>